<gene>
    <name evidence="13" type="ORF">IWW39_000937</name>
</gene>
<keyword evidence="5" id="KW-0812">Transmembrane</keyword>
<comment type="caution">
    <text evidence="13">The sequence shown here is derived from an EMBL/GenBank/DDBJ whole genome shotgun (WGS) entry which is preliminary data.</text>
</comment>
<dbReference type="OrthoDB" id="308440at2759"/>
<evidence type="ECO:0000313" key="13">
    <source>
        <dbReference type="EMBL" id="KAJ2690127.1"/>
    </source>
</evidence>
<dbReference type="Pfam" id="PF10502">
    <property type="entry name" value="Peptidase_S26"/>
    <property type="match status" value="2"/>
</dbReference>
<feature type="active site" evidence="11">
    <location>
        <position position="41"/>
    </location>
</feature>
<evidence type="ECO:0000313" key="14">
    <source>
        <dbReference type="Proteomes" id="UP001151516"/>
    </source>
</evidence>
<dbReference type="Gene3D" id="2.10.109.10">
    <property type="entry name" value="Umud Fragment, subunit A"/>
    <property type="match status" value="1"/>
</dbReference>
<organism evidence="13 14">
    <name type="scientific">Coemansia spiralis</name>
    <dbReference type="NCBI Taxonomy" id="417178"/>
    <lineage>
        <taxon>Eukaryota</taxon>
        <taxon>Fungi</taxon>
        <taxon>Fungi incertae sedis</taxon>
        <taxon>Zoopagomycota</taxon>
        <taxon>Kickxellomycotina</taxon>
        <taxon>Kickxellomycetes</taxon>
        <taxon>Kickxellales</taxon>
        <taxon>Kickxellaceae</taxon>
        <taxon>Coemansia</taxon>
    </lineage>
</organism>
<dbReference type="PRINTS" id="PR00727">
    <property type="entry name" value="LEADERPTASE"/>
</dbReference>
<evidence type="ECO:0000256" key="4">
    <source>
        <dbReference type="ARBA" id="ARBA00022670"/>
    </source>
</evidence>
<protein>
    <recommendedName>
        <fullName evidence="3">Mitochondrial inner membrane protease subunit 2</fullName>
    </recommendedName>
</protein>
<evidence type="ECO:0000256" key="5">
    <source>
        <dbReference type="ARBA" id="ARBA00022692"/>
    </source>
</evidence>
<dbReference type="InterPro" id="IPR037730">
    <property type="entry name" value="IMP2"/>
</dbReference>
<evidence type="ECO:0000256" key="11">
    <source>
        <dbReference type="PIRSR" id="PIRSR600223-1"/>
    </source>
</evidence>
<evidence type="ECO:0000259" key="12">
    <source>
        <dbReference type="Pfam" id="PF10502"/>
    </source>
</evidence>
<feature type="active site" evidence="11">
    <location>
        <position position="93"/>
    </location>
</feature>
<name>A0A9W8GNA5_9FUNG</name>
<dbReference type="InterPro" id="IPR036286">
    <property type="entry name" value="LexA/Signal_pep-like_sf"/>
</dbReference>
<keyword evidence="14" id="KW-1185">Reference proteome</keyword>
<keyword evidence="6" id="KW-0999">Mitochondrion inner membrane</keyword>
<evidence type="ECO:0000256" key="2">
    <source>
        <dbReference type="ARBA" id="ARBA00007066"/>
    </source>
</evidence>
<keyword evidence="8" id="KW-1133">Transmembrane helix</keyword>
<dbReference type="CDD" id="cd06530">
    <property type="entry name" value="S26_SPase_I"/>
    <property type="match status" value="1"/>
</dbReference>
<keyword evidence="4" id="KW-0645">Protease</keyword>
<comment type="similarity">
    <text evidence="2">Belongs to the peptidase S26 family. IMP2 subfamily.</text>
</comment>
<evidence type="ECO:0000256" key="7">
    <source>
        <dbReference type="ARBA" id="ARBA00022801"/>
    </source>
</evidence>
<evidence type="ECO:0000256" key="8">
    <source>
        <dbReference type="ARBA" id="ARBA00022989"/>
    </source>
</evidence>
<feature type="domain" description="Peptidase S26" evidence="12">
    <location>
        <begin position="11"/>
        <end position="103"/>
    </location>
</feature>
<keyword evidence="9" id="KW-0496">Mitochondrion</keyword>
<dbReference type="SUPFAM" id="SSF51306">
    <property type="entry name" value="LexA/Signal peptidase"/>
    <property type="match status" value="1"/>
</dbReference>
<dbReference type="EMBL" id="JANBTX010000015">
    <property type="protein sequence ID" value="KAJ2690127.1"/>
    <property type="molecule type" value="Genomic_DNA"/>
</dbReference>
<evidence type="ECO:0000256" key="10">
    <source>
        <dbReference type="ARBA" id="ARBA00023136"/>
    </source>
</evidence>
<dbReference type="GO" id="GO:0004252">
    <property type="term" value="F:serine-type endopeptidase activity"/>
    <property type="evidence" value="ECO:0007669"/>
    <property type="project" value="InterPro"/>
</dbReference>
<keyword evidence="7" id="KW-0378">Hydrolase</keyword>
<comment type="subcellular location">
    <subcellularLocation>
        <location evidence="1">Mitochondrion inner membrane</location>
        <topology evidence="1">Single-pass membrane protein</topology>
    </subcellularLocation>
</comment>
<proteinExistence type="inferred from homology"/>
<dbReference type="PANTHER" id="PTHR46041">
    <property type="entry name" value="MITOCHONDRIAL INNER MEMBRANE PROTEASE SUBUNIT 2"/>
    <property type="match status" value="1"/>
</dbReference>
<feature type="domain" description="Peptidase S26" evidence="12">
    <location>
        <begin position="114"/>
        <end position="153"/>
    </location>
</feature>
<dbReference type="FunFam" id="2.10.109.10:FF:000005">
    <property type="entry name" value="Mitochondrial inner membrane protease subunit"/>
    <property type="match status" value="1"/>
</dbReference>
<evidence type="ECO:0000256" key="3">
    <source>
        <dbReference type="ARBA" id="ARBA00013650"/>
    </source>
</evidence>
<dbReference type="InterPro" id="IPR000223">
    <property type="entry name" value="Pept_S26A_signal_pept_1"/>
</dbReference>
<dbReference type="GO" id="GO:0006465">
    <property type="term" value="P:signal peptide processing"/>
    <property type="evidence" value="ECO:0007669"/>
    <property type="project" value="InterPro"/>
</dbReference>
<sequence length="184" mass="20054">MSSAAARPLWRKAALAVAVAAPVAIFVTDNIVSLQMISGRSMQPALNPDSNRLWRDVVLMDRMVQGEMAPRRLKRGDVVTLVSPSDPDLLLVKRIVAMPHDCVVPLGKPNSFVRVPKGHCWVEGDESFHSGDSSSFGPVSLALIRGRALTPVWPPSRFGASLAGLPEWKKPRVYANGSHRLSEQ</sequence>
<accession>A0A9W8GNA5</accession>
<keyword evidence="10" id="KW-0472">Membrane</keyword>
<evidence type="ECO:0000256" key="1">
    <source>
        <dbReference type="ARBA" id="ARBA00004434"/>
    </source>
</evidence>
<dbReference type="Proteomes" id="UP001151516">
    <property type="component" value="Unassembled WGS sequence"/>
</dbReference>
<evidence type="ECO:0000256" key="6">
    <source>
        <dbReference type="ARBA" id="ARBA00022792"/>
    </source>
</evidence>
<reference evidence="13" key="1">
    <citation type="submission" date="2022-07" db="EMBL/GenBank/DDBJ databases">
        <title>Phylogenomic reconstructions and comparative analyses of Kickxellomycotina fungi.</title>
        <authorList>
            <person name="Reynolds N.K."/>
            <person name="Stajich J.E."/>
            <person name="Barry K."/>
            <person name="Grigoriev I.V."/>
            <person name="Crous P."/>
            <person name="Smith M.E."/>
        </authorList>
    </citation>
    <scope>NUCLEOTIDE SEQUENCE</scope>
    <source>
        <strain evidence="13">CBS 109367</strain>
    </source>
</reference>
<dbReference type="GO" id="GO:0006627">
    <property type="term" value="P:protein processing involved in protein targeting to mitochondrion"/>
    <property type="evidence" value="ECO:0007669"/>
    <property type="project" value="InterPro"/>
</dbReference>
<dbReference type="InterPro" id="IPR019533">
    <property type="entry name" value="Peptidase_S26"/>
</dbReference>
<evidence type="ECO:0000256" key="9">
    <source>
        <dbReference type="ARBA" id="ARBA00023128"/>
    </source>
</evidence>
<dbReference type="AlphaFoldDB" id="A0A9W8GNA5"/>
<dbReference type="GO" id="GO:0042720">
    <property type="term" value="C:mitochondrial inner membrane peptidase complex"/>
    <property type="evidence" value="ECO:0007669"/>
    <property type="project" value="InterPro"/>
</dbReference>
<dbReference type="PANTHER" id="PTHR46041:SF2">
    <property type="entry name" value="MITOCHONDRIAL INNER MEMBRANE PROTEASE SUBUNIT 2"/>
    <property type="match status" value="1"/>
</dbReference>